<keyword evidence="9" id="KW-0804">Transcription</keyword>
<dbReference type="PROSITE" id="PS00552">
    <property type="entry name" value="HTH_MERR_1"/>
    <property type="match status" value="1"/>
</dbReference>
<evidence type="ECO:0000256" key="1">
    <source>
        <dbReference type="ARBA" id="ARBA00017146"/>
    </source>
</evidence>
<dbReference type="PROSITE" id="PS50937">
    <property type="entry name" value="HTH_MERR_2"/>
    <property type="match status" value="1"/>
</dbReference>
<evidence type="ECO:0000256" key="8">
    <source>
        <dbReference type="ARBA" id="ARBA00023159"/>
    </source>
</evidence>
<evidence type="ECO:0000256" key="5">
    <source>
        <dbReference type="ARBA" id="ARBA00022914"/>
    </source>
</evidence>
<dbReference type="Proteomes" id="UP000197468">
    <property type="component" value="Unassembled WGS sequence"/>
</dbReference>
<evidence type="ECO:0000313" key="13">
    <source>
        <dbReference type="Proteomes" id="UP000197468"/>
    </source>
</evidence>
<evidence type="ECO:0000256" key="3">
    <source>
        <dbReference type="ARBA" id="ARBA00022491"/>
    </source>
</evidence>
<dbReference type="NCBIfam" id="TIGR02051">
    <property type="entry name" value="MerR"/>
    <property type="match status" value="1"/>
</dbReference>
<dbReference type="GO" id="GO:0003700">
    <property type="term" value="F:DNA-binding transcription factor activity"/>
    <property type="evidence" value="ECO:0007669"/>
    <property type="project" value="InterPro"/>
</dbReference>
<evidence type="ECO:0000256" key="4">
    <source>
        <dbReference type="ARBA" id="ARBA00022723"/>
    </source>
</evidence>
<keyword evidence="3" id="KW-0678">Repressor</keyword>
<dbReference type="GO" id="GO:0003677">
    <property type="term" value="F:DNA binding"/>
    <property type="evidence" value="ECO:0007669"/>
    <property type="project" value="UniProtKB-KW"/>
</dbReference>
<dbReference type="GO" id="GO:0046689">
    <property type="term" value="P:response to mercury ion"/>
    <property type="evidence" value="ECO:0007669"/>
    <property type="project" value="UniProtKB-KW"/>
</dbReference>
<dbReference type="InterPro" id="IPR047057">
    <property type="entry name" value="MerR_fam"/>
</dbReference>
<dbReference type="InterPro" id="IPR000551">
    <property type="entry name" value="MerR-type_HTH_dom"/>
</dbReference>
<name>A0A246JF25_9BURK</name>
<dbReference type="Gene3D" id="1.10.1660.10">
    <property type="match status" value="1"/>
</dbReference>
<dbReference type="PRINTS" id="PR00040">
    <property type="entry name" value="HTHMERR"/>
</dbReference>
<dbReference type="SMART" id="SM00422">
    <property type="entry name" value="HTH_MERR"/>
    <property type="match status" value="1"/>
</dbReference>
<evidence type="ECO:0000256" key="7">
    <source>
        <dbReference type="ARBA" id="ARBA00023125"/>
    </source>
</evidence>
<evidence type="ECO:0000256" key="2">
    <source>
        <dbReference type="ARBA" id="ARBA00022466"/>
    </source>
</evidence>
<dbReference type="PANTHER" id="PTHR30204">
    <property type="entry name" value="REDOX-CYCLING DRUG-SENSING TRANSCRIPTIONAL ACTIVATOR SOXR"/>
    <property type="match status" value="1"/>
</dbReference>
<dbReference type="OrthoDB" id="9808480at2"/>
<keyword evidence="4" id="KW-0479">Metal-binding</keyword>
<keyword evidence="6" id="KW-0805">Transcription regulation</keyword>
<gene>
    <name evidence="12" type="primary">merR</name>
    <name evidence="12" type="ORF">CDN99_08210</name>
</gene>
<dbReference type="Pfam" id="PF13411">
    <property type="entry name" value="MerR_1"/>
    <property type="match status" value="1"/>
</dbReference>
<evidence type="ECO:0000259" key="11">
    <source>
        <dbReference type="PROSITE" id="PS50937"/>
    </source>
</evidence>
<keyword evidence="2" id="KW-0475">Mercuric resistance</keyword>
<feature type="domain" description="HTH merR-type" evidence="11">
    <location>
        <begin position="4"/>
        <end position="73"/>
    </location>
</feature>
<keyword evidence="8" id="KW-0010">Activator</keyword>
<reference evidence="12 13" key="1">
    <citation type="journal article" date="2008" name="Int. J. Syst. Evol. Microbiol.">
        <title>Description of Roseateles aquatilis sp. nov. and Roseateles terrae sp. nov., in the class Betaproteobacteria, and emended description of the genus Roseateles.</title>
        <authorList>
            <person name="Gomila M."/>
            <person name="Bowien B."/>
            <person name="Falsen E."/>
            <person name="Moore E.R."/>
            <person name="Lalucat J."/>
        </authorList>
    </citation>
    <scope>NUCLEOTIDE SEQUENCE [LARGE SCALE GENOMIC DNA]</scope>
    <source>
        <strain evidence="12 13">CCUG 48205</strain>
    </source>
</reference>
<evidence type="ECO:0000256" key="9">
    <source>
        <dbReference type="ARBA" id="ARBA00023163"/>
    </source>
</evidence>
<accession>A0A246JF25</accession>
<proteinExistence type="predicted"/>
<dbReference type="PANTHER" id="PTHR30204:SF69">
    <property type="entry name" value="MERR-FAMILY TRANSCRIPTIONAL REGULATOR"/>
    <property type="match status" value="1"/>
</dbReference>
<keyword evidence="5" id="KW-0476">Mercury</keyword>
<evidence type="ECO:0000256" key="6">
    <source>
        <dbReference type="ARBA" id="ARBA00023015"/>
    </source>
</evidence>
<dbReference type="SUPFAM" id="SSF46955">
    <property type="entry name" value="Putative DNA-binding domain"/>
    <property type="match status" value="1"/>
</dbReference>
<protein>
    <recommendedName>
        <fullName evidence="1">Mercuric resistance operon regulatory protein</fullName>
    </recommendedName>
</protein>
<evidence type="ECO:0000313" key="12">
    <source>
        <dbReference type="EMBL" id="OWQ91163.1"/>
    </source>
</evidence>
<dbReference type="GO" id="GO:0045340">
    <property type="term" value="F:mercury ion binding"/>
    <property type="evidence" value="ECO:0007669"/>
    <property type="project" value="InterPro"/>
</dbReference>
<keyword evidence="13" id="KW-1185">Reference proteome</keyword>
<dbReference type="InterPro" id="IPR011794">
    <property type="entry name" value="MerR"/>
</dbReference>
<dbReference type="CDD" id="cd04783">
    <property type="entry name" value="HTH_MerR1"/>
    <property type="match status" value="1"/>
</dbReference>
<dbReference type="InterPro" id="IPR009061">
    <property type="entry name" value="DNA-bd_dom_put_sf"/>
</dbReference>
<organism evidence="12 13">
    <name type="scientific">Roseateles aquatilis</name>
    <dbReference type="NCBI Taxonomy" id="431061"/>
    <lineage>
        <taxon>Bacteria</taxon>
        <taxon>Pseudomonadati</taxon>
        <taxon>Pseudomonadota</taxon>
        <taxon>Betaproteobacteria</taxon>
        <taxon>Burkholderiales</taxon>
        <taxon>Sphaerotilaceae</taxon>
        <taxon>Roseateles</taxon>
    </lineage>
</organism>
<dbReference type="RefSeq" id="WP_088384465.1">
    <property type="nucleotide sequence ID" value="NZ_NIOF01000003.1"/>
</dbReference>
<comment type="caution">
    <text evidence="12">The sequence shown here is derived from an EMBL/GenBank/DDBJ whole genome shotgun (WGS) entry which is preliminary data.</text>
</comment>
<sequence>MPETYTIGSLAQHTGVHLETIRYYQRRGLVDEPERPLGGIRRYTAHHARRLRFIRHAQDLGFSLDEVGDLLKLEDGAHCREARTLGERRLADVRNKLTDLQRIESALAALVDRCASVKGRVRCPLIASLQQTIDPQ</sequence>
<keyword evidence="7" id="KW-0238">DNA-binding</keyword>
<dbReference type="EMBL" id="NIOF01000003">
    <property type="protein sequence ID" value="OWQ91163.1"/>
    <property type="molecule type" value="Genomic_DNA"/>
</dbReference>
<evidence type="ECO:0000256" key="10">
    <source>
        <dbReference type="ARBA" id="ARBA00024874"/>
    </source>
</evidence>
<dbReference type="AlphaFoldDB" id="A0A246JF25"/>
<comment type="function">
    <text evidence="10">Mediates the mercuric-dependent induction of mercury resistance operon. In the absence of mercury MerR represses transcription by binding tightly to the mer operator region; when mercury is present the dimeric complex binds a single ion and becomes a potent transcriptional activator, while remaining bound to the mer site.</text>
</comment>